<reference evidence="2 3" key="1">
    <citation type="submission" date="2024-04" db="EMBL/GenBank/DDBJ databases">
        <title>Defined microbial consortia suppress multidrug-resistant proinflammatory Enterobacteriaceae via ecological control.</title>
        <authorList>
            <person name="Furuichi M."/>
            <person name="Kawaguchi T."/>
            <person name="Pust M."/>
            <person name="Yasuma K."/>
            <person name="Plichta D."/>
            <person name="Hasegawa N."/>
            <person name="Ohya T."/>
            <person name="Bhattarai S."/>
            <person name="Sasajima S."/>
            <person name="Aoto Y."/>
            <person name="Tuganbaev T."/>
            <person name="Yaginuma M."/>
            <person name="Ueda M."/>
            <person name="Okahashi N."/>
            <person name="Amafuji K."/>
            <person name="Kiridooshi Y."/>
            <person name="Sugita K."/>
            <person name="Strazar M."/>
            <person name="Skelly A."/>
            <person name="Suda W."/>
            <person name="Hattori M."/>
            <person name="Nakamoto N."/>
            <person name="Caballero S."/>
            <person name="Norman J."/>
            <person name="Olle B."/>
            <person name="Tanoue T."/>
            <person name="Arita M."/>
            <person name="Bucci V."/>
            <person name="Atarashi K."/>
            <person name="Xavier R."/>
            <person name="Honda K."/>
        </authorList>
    </citation>
    <scope>NUCLEOTIDE SEQUENCE [LARGE SCALE GENOMIC DNA]</scope>
    <source>
        <strain evidence="3">k34-0107-D12</strain>
    </source>
</reference>
<dbReference type="Proteomes" id="UP001600941">
    <property type="component" value="Unassembled WGS sequence"/>
</dbReference>
<gene>
    <name evidence="2" type="ORF">K340107D12_42270</name>
</gene>
<proteinExistence type="predicted"/>
<protein>
    <submittedName>
        <fullName evidence="2">Uncharacterized protein</fullName>
    </submittedName>
</protein>
<evidence type="ECO:0000313" key="3">
    <source>
        <dbReference type="Proteomes" id="UP001600941"/>
    </source>
</evidence>
<sequence>MYSSNPFPAAAVLNLSLSYLTYAILTIRIKENVMYDPIKTGQAAQDSYLSGLKRKGMQ</sequence>
<keyword evidence="3" id="KW-1185">Reference proteome</keyword>
<feature type="transmembrane region" description="Helical" evidence="1">
    <location>
        <begin position="6"/>
        <end position="25"/>
    </location>
</feature>
<accession>A0ABQ0BXZ8</accession>
<keyword evidence="1" id="KW-1133">Transmembrane helix</keyword>
<evidence type="ECO:0000313" key="2">
    <source>
        <dbReference type="EMBL" id="GAA6501411.1"/>
    </source>
</evidence>
<keyword evidence="1" id="KW-0812">Transmembrane</keyword>
<name>A0ABQ0BXZ8_9FIRM</name>
<evidence type="ECO:0000256" key="1">
    <source>
        <dbReference type="SAM" id="Phobius"/>
    </source>
</evidence>
<organism evidence="2 3">
    <name type="scientific">Blautia parvula</name>
    <dbReference type="NCBI Taxonomy" id="2877527"/>
    <lineage>
        <taxon>Bacteria</taxon>
        <taxon>Bacillati</taxon>
        <taxon>Bacillota</taxon>
        <taxon>Clostridia</taxon>
        <taxon>Lachnospirales</taxon>
        <taxon>Lachnospiraceae</taxon>
        <taxon>Blautia</taxon>
    </lineage>
</organism>
<comment type="caution">
    <text evidence="2">The sequence shown here is derived from an EMBL/GenBank/DDBJ whole genome shotgun (WGS) entry which is preliminary data.</text>
</comment>
<dbReference type="EMBL" id="BAABZQ010000001">
    <property type="protein sequence ID" value="GAA6501411.1"/>
    <property type="molecule type" value="Genomic_DNA"/>
</dbReference>
<keyword evidence="1" id="KW-0472">Membrane</keyword>